<evidence type="ECO:0000313" key="2">
    <source>
        <dbReference type="Proteomes" id="UP000309997"/>
    </source>
</evidence>
<proteinExistence type="predicted"/>
<comment type="caution">
    <text evidence="1">The sequence shown here is derived from an EMBL/GenBank/DDBJ whole genome shotgun (WGS) entry which is preliminary data.</text>
</comment>
<dbReference type="EMBL" id="RCHU02000008">
    <property type="protein sequence ID" value="KAL3581713.1"/>
    <property type="molecule type" value="Genomic_DNA"/>
</dbReference>
<protein>
    <submittedName>
        <fullName evidence="1">Uncharacterized protein</fullName>
    </submittedName>
</protein>
<reference evidence="1 2" key="1">
    <citation type="journal article" date="2024" name="Plant Biotechnol. J.">
        <title>Genome and CRISPR/Cas9 system of a widespread forest tree (Populus alba) in the world.</title>
        <authorList>
            <person name="Liu Y.J."/>
            <person name="Jiang P.F."/>
            <person name="Han X.M."/>
            <person name="Li X.Y."/>
            <person name="Wang H.M."/>
            <person name="Wang Y.J."/>
            <person name="Wang X.X."/>
            <person name="Zeng Q.Y."/>
        </authorList>
    </citation>
    <scope>NUCLEOTIDE SEQUENCE [LARGE SCALE GENOMIC DNA]</scope>
    <source>
        <strain evidence="2">cv. PAL-ZL1</strain>
    </source>
</reference>
<sequence length="76" mass="8843">MRCCPNQQCQLLLTVLSTGGHSKFYEVDNYTLKPLKIIERNIANSKLCYIILSTMALLWELSPHLWFSKPQEDKTQ</sequence>
<keyword evidence="2" id="KW-1185">Reference proteome</keyword>
<evidence type="ECO:0000313" key="1">
    <source>
        <dbReference type="EMBL" id="KAL3581713.1"/>
    </source>
</evidence>
<dbReference type="Proteomes" id="UP000309997">
    <property type="component" value="Unassembled WGS sequence"/>
</dbReference>
<name>A0ACC4BSX3_POPAL</name>
<accession>A0ACC4BSX3</accession>
<gene>
    <name evidence="1" type="ORF">D5086_016045</name>
</gene>
<organism evidence="1 2">
    <name type="scientific">Populus alba</name>
    <name type="common">White poplar</name>
    <dbReference type="NCBI Taxonomy" id="43335"/>
    <lineage>
        <taxon>Eukaryota</taxon>
        <taxon>Viridiplantae</taxon>
        <taxon>Streptophyta</taxon>
        <taxon>Embryophyta</taxon>
        <taxon>Tracheophyta</taxon>
        <taxon>Spermatophyta</taxon>
        <taxon>Magnoliopsida</taxon>
        <taxon>eudicotyledons</taxon>
        <taxon>Gunneridae</taxon>
        <taxon>Pentapetalae</taxon>
        <taxon>rosids</taxon>
        <taxon>fabids</taxon>
        <taxon>Malpighiales</taxon>
        <taxon>Salicaceae</taxon>
        <taxon>Saliceae</taxon>
        <taxon>Populus</taxon>
    </lineage>
</organism>